<accession>A0A1B6KIK6</accession>
<sequence>HIETLETVWNCDITESEKLKGKVQSLERELNDLRNFYQPGDVLTSADLLQSIPTKSSYYSCLSEENIVPCYATAVKGSTKVSTSQPVIKIVAPGKNAIKSPNYLQQQEIKSNRRVQKNENPKLSVICDSQGKELMYNLQKFTGGKWNTFGHVQPGAPIEVLMSSATEEVQTKHFSKKDFIVFIGGSNNMANNTFQN</sequence>
<proteinExistence type="predicted"/>
<gene>
    <name evidence="1" type="ORF">g.43497</name>
</gene>
<dbReference type="AlphaFoldDB" id="A0A1B6KIK6"/>
<evidence type="ECO:0000313" key="1">
    <source>
        <dbReference type="EMBL" id="JAT11292.1"/>
    </source>
</evidence>
<organism evidence="1">
    <name type="scientific">Graphocephala atropunctata</name>
    <dbReference type="NCBI Taxonomy" id="36148"/>
    <lineage>
        <taxon>Eukaryota</taxon>
        <taxon>Metazoa</taxon>
        <taxon>Ecdysozoa</taxon>
        <taxon>Arthropoda</taxon>
        <taxon>Hexapoda</taxon>
        <taxon>Insecta</taxon>
        <taxon>Pterygota</taxon>
        <taxon>Neoptera</taxon>
        <taxon>Paraneoptera</taxon>
        <taxon>Hemiptera</taxon>
        <taxon>Auchenorrhyncha</taxon>
        <taxon>Membracoidea</taxon>
        <taxon>Cicadellidae</taxon>
        <taxon>Cicadellinae</taxon>
        <taxon>Cicadellini</taxon>
        <taxon>Graphocephala</taxon>
    </lineage>
</organism>
<feature type="non-terminal residue" evidence="1">
    <location>
        <position position="196"/>
    </location>
</feature>
<protein>
    <submittedName>
        <fullName evidence="1">Uncharacterized protein</fullName>
    </submittedName>
</protein>
<dbReference type="EMBL" id="GEBQ01028685">
    <property type="protein sequence ID" value="JAT11292.1"/>
    <property type="molecule type" value="Transcribed_RNA"/>
</dbReference>
<feature type="non-terminal residue" evidence="1">
    <location>
        <position position="1"/>
    </location>
</feature>
<reference evidence="1" key="1">
    <citation type="submission" date="2015-11" db="EMBL/GenBank/DDBJ databases">
        <title>De novo transcriptome assembly of four potential Pierce s Disease insect vectors from Arizona vineyards.</title>
        <authorList>
            <person name="Tassone E.E."/>
        </authorList>
    </citation>
    <scope>NUCLEOTIDE SEQUENCE</scope>
</reference>
<name>A0A1B6KIK6_9HEMI</name>